<keyword evidence="1" id="KW-0472">Membrane</keyword>
<reference evidence="5" key="2">
    <citation type="journal article" date="2019" name="Int. J. Syst. Evol. Microbiol.">
        <title>The Global Catalogue of Microorganisms (GCM) 10K type strain sequencing project: providing services to taxonomists for standard genome sequencing and annotation.</title>
        <authorList>
            <consortium name="The Broad Institute Genomics Platform"/>
            <consortium name="The Broad Institute Genome Sequencing Center for Infectious Disease"/>
            <person name="Wu L."/>
            <person name="Ma J."/>
        </authorList>
    </citation>
    <scope>NUCLEOTIDE SEQUENCE [LARGE SCALE GENOMIC DNA]</scope>
    <source>
        <strain evidence="5">JCM 17695</strain>
    </source>
</reference>
<dbReference type="EMBL" id="JBHTEY010000004">
    <property type="protein sequence ID" value="MFC7618666.1"/>
    <property type="molecule type" value="Genomic_DNA"/>
</dbReference>
<dbReference type="EMBL" id="JBHTEY010000003">
    <property type="protein sequence ID" value="MFC7612447.1"/>
    <property type="molecule type" value="Genomic_DNA"/>
</dbReference>
<evidence type="ECO:0000313" key="2">
    <source>
        <dbReference type="EMBL" id="MFC7612447.1"/>
    </source>
</evidence>
<gene>
    <name evidence="2" type="ORF">ACFQV2_00960</name>
    <name evidence="3" type="ORF">ACFQV2_01175</name>
    <name evidence="4" type="ORF">ACFQV2_40390</name>
</gene>
<evidence type="ECO:0000313" key="3">
    <source>
        <dbReference type="EMBL" id="MFC7612482.1"/>
    </source>
</evidence>
<evidence type="ECO:0000313" key="4">
    <source>
        <dbReference type="EMBL" id="MFC7618666.1"/>
    </source>
</evidence>
<evidence type="ECO:0000313" key="5">
    <source>
        <dbReference type="Proteomes" id="UP001596512"/>
    </source>
</evidence>
<reference evidence="2" key="1">
    <citation type="journal article" date="2014" name="Int. J. Syst. Evol. Microbiol.">
        <title>Complete genome of a new Firmicutes species belonging to the dominant human colonic microbiota ('Ruminococcus bicirculans') reveals two chromosomes and a selective capacity to utilize plant glucans.</title>
        <authorList>
            <consortium name="NISC Comparative Sequencing Program"/>
            <person name="Wegmann U."/>
            <person name="Louis P."/>
            <person name="Goesmann A."/>
            <person name="Henrissat B."/>
            <person name="Duncan S.H."/>
            <person name="Flint H.J."/>
        </authorList>
    </citation>
    <scope>NUCLEOTIDE SEQUENCE</scope>
    <source>
        <strain evidence="2">JCM 17695</strain>
    </source>
</reference>
<comment type="caution">
    <text evidence="2">The sequence shown here is derived from an EMBL/GenBank/DDBJ whole genome shotgun (WGS) entry which is preliminary data.</text>
</comment>
<evidence type="ECO:0000256" key="1">
    <source>
        <dbReference type="SAM" id="Phobius"/>
    </source>
</evidence>
<dbReference type="Proteomes" id="UP001596512">
    <property type="component" value="Unassembled WGS sequence"/>
</dbReference>
<reference evidence="2" key="3">
    <citation type="submission" date="2024-09" db="EMBL/GenBank/DDBJ databases">
        <authorList>
            <person name="Sun Q."/>
            <person name="Mori K."/>
        </authorList>
    </citation>
    <scope>NUCLEOTIDE SEQUENCE</scope>
    <source>
        <strain evidence="2">JCM 17695</strain>
    </source>
</reference>
<keyword evidence="1" id="KW-1133">Transmembrane helix</keyword>
<name>A0ABW2TFC2_9PSEU</name>
<keyword evidence="1" id="KW-0812">Transmembrane</keyword>
<accession>A0ABW2TFC2</accession>
<feature type="transmembrane region" description="Helical" evidence="1">
    <location>
        <begin position="44"/>
        <end position="62"/>
    </location>
</feature>
<proteinExistence type="predicted"/>
<protein>
    <submittedName>
        <fullName evidence="2">Uncharacterized protein</fullName>
    </submittedName>
</protein>
<organism evidence="2 5">
    <name type="scientific">Actinokineospora soli</name>
    <dbReference type="NCBI Taxonomy" id="1048753"/>
    <lineage>
        <taxon>Bacteria</taxon>
        <taxon>Bacillati</taxon>
        <taxon>Actinomycetota</taxon>
        <taxon>Actinomycetes</taxon>
        <taxon>Pseudonocardiales</taxon>
        <taxon>Pseudonocardiaceae</taxon>
        <taxon>Actinokineospora</taxon>
    </lineage>
</organism>
<keyword evidence="5" id="KW-1185">Reference proteome</keyword>
<dbReference type="EMBL" id="JBHTEY010000004">
    <property type="protein sequence ID" value="MFC7612482.1"/>
    <property type="molecule type" value="Genomic_DNA"/>
</dbReference>
<sequence length="85" mass="8529">MNAIVVMVLALLALAAVVLLWKVLLVAAGIGGAQWAVVSIVDDAAVHVVVFGLPALLVALVLSRGVPSRLGGPVSGLRGRKVVAA</sequence>